<dbReference type="OrthoDB" id="5424036at2"/>
<keyword evidence="3" id="KW-1185">Reference proteome</keyword>
<name>A0A3A1XYS6_9GAMM</name>
<reference evidence="2 3" key="1">
    <citation type="submission" date="2017-08" db="EMBL/GenBank/DDBJ databases">
        <title>Reclassification of Bisgaard taxon 37 and 44.</title>
        <authorList>
            <person name="Christensen H."/>
        </authorList>
    </citation>
    <scope>NUCLEOTIDE SEQUENCE [LARGE SCALE GENOMIC DNA]</scope>
    <source>
        <strain evidence="2 3">B96_3</strain>
    </source>
</reference>
<dbReference type="AlphaFoldDB" id="A0A3A1XYS6"/>
<evidence type="ECO:0000313" key="2">
    <source>
        <dbReference type="EMBL" id="RIY31182.1"/>
    </source>
</evidence>
<dbReference type="InterPro" id="IPR002559">
    <property type="entry name" value="Transposase_11"/>
</dbReference>
<feature type="domain" description="Transposase IS4-like" evidence="1">
    <location>
        <begin position="248"/>
        <end position="346"/>
    </location>
</feature>
<gene>
    <name evidence="2" type="ORF">CKF54_07300</name>
</gene>
<protein>
    <recommendedName>
        <fullName evidence="1">Transposase IS4-like domain-containing protein</fullName>
    </recommendedName>
</protein>
<dbReference type="Proteomes" id="UP000265691">
    <property type="component" value="Unassembled WGS sequence"/>
</dbReference>
<dbReference type="GO" id="GO:0003677">
    <property type="term" value="F:DNA binding"/>
    <property type="evidence" value="ECO:0007669"/>
    <property type="project" value="InterPro"/>
</dbReference>
<dbReference type="GO" id="GO:0006313">
    <property type="term" value="P:DNA transposition"/>
    <property type="evidence" value="ECO:0007669"/>
    <property type="project" value="InterPro"/>
</dbReference>
<accession>A0A3A1XYS6</accession>
<dbReference type="PANTHER" id="PTHR34614">
    <property type="match status" value="1"/>
</dbReference>
<sequence length="468" mass="53847">MTKNNEITYIAKRPATKTKRDGDHLYYVVEYYRTESKSGNSIYADSKRRYIGRVVKKKLNNEEYEHTDYFVPNEIFAEIFPEAKLYTVEEIFGDGAVIDTVKKTRGRPRSNVSRSSIPKSNKKQAVRTDIEKVTSPFYHYVAKYLSEDIGLNSLLLDIYGEKSTNTLVALAAFYHEGSNAVRRFERWAKEHNLDEDCFSTSQDISKFFKELDQGIDDFREEWAMLRSTPNMSVIYDVTSHNSYADKTLNEFVEYGYSRGDASLPQMNFALLIDQDTGMPVNFDLFRGNTNDVTHFKHSFNKLVPTASENNVEVVCDSGCTSKEIFQELDKDRIKFTTLLREGTNLFDECVDQVYGKIIPQGKYLFSEEVYTMVLPVEYCGVQVDATVFYSHELCAKETKVISNKFLKALKAAEELNKNPNKELKKLEPYLNIKQIEVNGNVSIECEISEEKFKEQTKHCGIFVIINSV</sequence>
<evidence type="ECO:0000313" key="3">
    <source>
        <dbReference type="Proteomes" id="UP000265691"/>
    </source>
</evidence>
<dbReference type="EMBL" id="NRHC01000118">
    <property type="protein sequence ID" value="RIY31182.1"/>
    <property type="molecule type" value="Genomic_DNA"/>
</dbReference>
<organism evidence="2 3">
    <name type="scientific">Psittacicella hinzii</name>
    <dbReference type="NCBI Taxonomy" id="2028575"/>
    <lineage>
        <taxon>Bacteria</taxon>
        <taxon>Pseudomonadati</taxon>
        <taxon>Pseudomonadota</taxon>
        <taxon>Gammaproteobacteria</taxon>
        <taxon>Pasteurellales</taxon>
        <taxon>Psittacicellaceae</taxon>
        <taxon>Psittacicella</taxon>
    </lineage>
</organism>
<feature type="non-terminal residue" evidence="2">
    <location>
        <position position="468"/>
    </location>
</feature>
<dbReference type="Pfam" id="PF01609">
    <property type="entry name" value="DDE_Tnp_1"/>
    <property type="match status" value="1"/>
</dbReference>
<evidence type="ECO:0000259" key="1">
    <source>
        <dbReference type="Pfam" id="PF01609"/>
    </source>
</evidence>
<proteinExistence type="predicted"/>
<dbReference type="PANTHER" id="PTHR34614:SF2">
    <property type="entry name" value="TRANSPOSASE IS4-LIKE DOMAIN-CONTAINING PROTEIN"/>
    <property type="match status" value="1"/>
</dbReference>
<dbReference type="RefSeq" id="WP_147396850.1">
    <property type="nucleotide sequence ID" value="NZ_NRHC01000118.1"/>
</dbReference>
<comment type="caution">
    <text evidence="2">The sequence shown here is derived from an EMBL/GenBank/DDBJ whole genome shotgun (WGS) entry which is preliminary data.</text>
</comment>
<dbReference type="GO" id="GO:0004803">
    <property type="term" value="F:transposase activity"/>
    <property type="evidence" value="ECO:0007669"/>
    <property type="project" value="InterPro"/>
</dbReference>